<dbReference type="InterPro" id="IPR006657">
    <property type="entry name" value="MoPterin_dinucl-bd_dom"/>
</dbReference>
<dbReference type="CDD" id="cd02766">
    <property type="entry name" value="MopB_3"/>
    <property type="match status" value="1"/>
</dbReference>
<evidence type="ECO:0000256" key="2">
    <source>
        <dbReference type="ARBA" id="ARBA00022723"/>
    </source>
</evidence>
<dbReference type="AlphaFoldDB" id="K2RWD2"/>
<comment type="similarity">
    <text evidence="1">Belongs to the prokaryotic molybdopterin-containing oxidoreductase family.</text>
</comment>
<dbReference type="PANTHER" id="PTHR43742">
    <property type="entry name" value="TRIMETHYLAMINE-N-OXIDE REDUCTASE"/>
    <property type="match status" value="1"/>
</dbReference>
<accession>K2RWD2</accession>
<reference evidence="6 7" key="1">
    <citation type="journal article" date="2012" name="J. Bacteriol.">
        <title>Draft genome sequence of Methanobacterium formicicum DSM 3637, an archaebacterium isolated from the methane producer amoeba Pelomyxa palustris.</title>
        <authorList>
            <person name="Gutierrez G."/>
        </authorList>
    </citation>
    <scope>NUCLEOTIDE SEQUENCE [LARGE SCALE GENOMIC DNA]</scope>
    <source>
        <strain evidence="7">DSM 3637 / PP1</strain>
    </source>
</reference>
<dbReference type="OrthoDB" id="23466at2157"/>
<dbReference type="RefSeq" id="WP_004029670.1">
    <property type="nucleotide sequence ID" value="NZ_AMPO01000001.1"/>
</dbReference>
<gene>
    <name evidence="6" type="ORF">A994_02360</name>
</gene>
<dbReference type="Pfam" id="PF01568">
    <property type="entry name" value="Molydop_binding"/>
    <property type="match status" value="1"/>
</dbReference>
<dbReference type="PANTHER" id="PTHR43742:SF6">
    <property type="entry name" value="OXIDOREDUCTASE YYAE-RELATED"/>
    <property type="match status" value="1"/>
</dbReference>
<dbReference type="Gene3D" id="2.40.40.20">
    <property type="match status" value="1"/>
</dbReference>
<dbReference type="Gene3D" id="2.20.25.90">
    <property type="entry name" value="ADC-like domains"/>
    <property type="match status" value="1"/>
</dbReference>
<feature type="domain" description="4Fe-4S Mo/W bis-MGD-type" evidence="5">
    <location>
        <begin position="1"/>
        <end position="58"/>
    </location>
</feature>
<dbReference type="Gene3D" id="3.40.228.10">
    <property type="entry name" value="Dimethylsulfoxide Reductase, domain 2"/>
    <property type="match status" value="1"/>
</dbReference>
<proteinExistence type="inferred from homology"/>
<dbReference type="InterPro" id="IPR050612">
    <property type="entry name" value="Prok_Mopterin_Oxidored"/>
</dbReference>
<keyword evidence="2" id="KW-0479">Metal-binding</keyword>
<keyword evidence="4" id="KW-0411">Iron-sulfur</keyword>
<organism evidence="6 7">
    <name type="scientific">Methanobacterium formicicum (strain DSM 3637 / PP1)</name>
    <dbReference type="NCBI Taxonomy" id="1204725"/>
    <lineage>
        <taxon>Archaea</taxon>
        <taxon>Methanobacteriati</taxon>
        <taxon>Methanobacteriota</taxon>
        <taxon>Methanomada group</taxon>
        <taxon>Methanobacteria</taxon>
        <taxon>Methanobacteriales</taxon>
        <taxon>Methanobacteriaceae</taxon>
        <taxon>Methanobacterium</taxon>
    </lineage>
</organism>
<keyword evidence="3" id="KW-0408">Iron</keyword>
<dbReference type="GO" id="GO:0016491">
    <property type="term" value="F:oxidoreductase activity"/>
    <property type="evidence" value="ECO:0007669"/>
    <property type="project" value="InterPro"/>
</dbReference>
<dbReference type="InterPro" id="IPR006656">
    <property type="entry name" value="Mopterin_OxRdtase"/>
</dbReference>
<dbReference type="Pfam" id="PF00384">
    <property type="entry name" value="Molybdopterin"/>
    <property type="match status" value="1"/>
</dbReference>
<dbReference type="InterPro" id="IPR009010">
    <property type="entry name" value="Asp_de-COase-like_dom_sf"/>
</dbReference>
<dbReference type="Gene3D" id="3.40.50.740">
    <property type="match status" value="1"/>
</dbReference>
<dbReference type="PROSITE" id="PS51669">
    <property type="entry name" value="4FE4S_MOW_BIS_MGD"/>
    <property type="match status" value="1"/>
</dbReference>
<dbReference type="CDD" id="cd02775">
    <property type="entry name" value="MopB_CT"/>
    <property type="match status" value="1"/>
</dbReference>
<name>K2RWD2_METFP</name>
<evidence type="ECO:0000313" key="7">
    <source>
        <dbReference type="Proteomes" id="UP000007360"/>
    </source>
</evidence>
<dbReference type="GO" id="GO:0043546">
    <property type="term" value="F:molybdopterin cofactor binding"/>
    <property type="evidence" value="ECO:0007669"/>
    <property type="project" value="InterPro"/>
</dbReference>
<dbReference type="PATRIC" id="fig|1204725.3.peg.478"/>
<dbReference type="Gene3D" id="3.30.2070.10">
    <property type="entry name" value="Formate dehydrogenase/DMSO reductase"/>
    <property type="match status" value="1"/>
</dbReference>
<evidence type="ECO:0000313" key="6">
    <source>
        <dbReference type="EMBL" id="EKF87090.1"/>
    </source>
</evidence>
<evidence type="ECO:0000259" key="5">
    <source>
        <dbReference type="PROSITE" id="PS51669"/>
    </source>
</evidence>
<sequence length="656" mass="73620">MREILTACTADCPGTCSIIAQVENEKIVKLHGNPEHDITSGFICRNAKNYLKERLYNDRRILHPLKKEDGKWVQISWDEALDMTTTKIKNACENYGSQSILYYQGYGARTALRLINRRFFNLLGGVSTLYGSICGGTGQAGQEMDMGVRLSHDPIDHLNSKVILVWGRNPAVTDIHLWKIIKQAHRKGAKLVVIDPVNTKTSHSADMYLQPVPGSDSFLAIAIAKIILKEKIIAEEFIHKNTEYFQDYHDLLNDYSLNELSRITDVPLNDLYKLAMLYANGHPSSIILGWGLQRYVKSHLTFRLIDALAAITGNIGKSGGGVSHGFDEYGYFNHEHALDDIAPNQRKLNIPIVGEELIRTQDPPIKLIFITAGNPLAMLANTHKVKKAFQSVDDVIMVDHFLNDTADVANLFLPATCFLEEEDLVGSYGHNWISPLNPVTPPCGEARSELQIFQELAVKLGFGEKMAGTPREWLGKLAEPIIREGISLEDIQRKPYRLPSAPITPFSDGKFETKSGKFEFPTELHLKITDEILNKNFNTNMGFSLRLLSVSPQGWIGSEIPDNEHGKSVLEVQVHPEVLKEKGIEDGEEVWLESIQGKLLVKVKENNEIRPDYVLTHRGGWRKYNKCVNILTPDLVSDHGNGAPYYETFVGLKRTT</sequence>
<dbReference type="InterPro" id="IPR006963">
    <property type="entry name" value="Mopterin_OxRdtase_4Fe-4S_dom"/>
</dbReference>
<evidence type="ECO:0000256" key="1">
    <source>
        <dbReference type="ARBA" id="ARBA00010312"/>
    </source>
</evidence>
<evidence type="ECO:0000256" key="3">
    <source>
        <dbReference type="ARBA" id="ARBA00023004"/>
    </source>
</evidence>
<dbReference type="GO" id="GO:0046872">
    <property type="term" value="F:metal ion binding"/>
    <property type="evidence" value="ECO:0007669"/>
    <property type="project" value="UniProtKB-KW"/>
</dbReference>
<dbReference type="SUPFAM" id="SSF50692">
    <property type="entry name" value="ADC-like"/>
    <property type="match status" value="1"/>
</dbReference>
<evidence type="ECO:0000256" key="4">
    <source>
        <dbReference type="ARBA" id="ARBA00023014"/>
    </source>
</evidence>
<dbReference type="Pfam" id="PF04879">
    <property type="entry name" value="Molybdop_Fe4S4"/>
    <property type="match status" value="1"/>
</dbReference>
<keyword evidence="7" id="KW-1185">Reference proteome</keyword>
<protein>
    <submittedName>
        <fullName evidence="6">Trimethylamine-N-oxide reductase (Cytochrome c)</fullName>
    </submittedName>
</protein>
<comment type="caution">
    <text evidence="6">The sequence shown here is derived from an EMBL/GenBank/DDBJ whole genome shotgun (WGS) entry which is preliminary data.</text>
</comment>
<dbReference type="SMART" id="SM00926">
    <property type="entry name" value="Molybdop_Fe4S4"/>
    <property type="match status" value="1"/>
</dbReference>
<dbReference type="Proteomes" id="UP000007360">
    <property type="component" value="Unassembled WGS sequence"/>
</dbReference>
<dbReference type="EMBL" id="AMPO01000001">
    <property type="protein sequence ID" value="EKF87090.1"/>
    <property type="molecule type" value="Genomic_DNA"/>
</dbReference>
<dbReference type="SUPFAM" id="SSF53706">
    <property type="entry name" value="Formate dehydrogenase/DMSO reductase, domains 1-3"/>
    <property type="match status" value="1"/>
</dbReference>
<dbReference type="GO" id="GO:0051536">
    <property type="term" value="F:iron-sulfur cluster binding"/>
    <property type="evidence" value="ECO:0007669"/>
    <property type="project" value="UniProtKB-KW"/>
</dbReference>